<feature type="domain" description="HTH marR-type" evidence="4">
    <location>
        <begin position="15"/>
        <end position="148"/>
    </location>
</feature>
<protein>
    <submittedName>
        <fullName evidence="5">MarR family transcriptional regulator</fullName>
    </submittedName>
</protein>
<dbReference type="PROSITE" id="PS50995">
    <property type="entry name" value="HTH_MARR_2"/>
    <property type="match status" value="1"/>
</dbReference>
<keyword evidence="1" id="KW-0805">Transcription regulation</keyword>
<proteinExistence type="predicted"/>
<dbReference type="CDD" id="cd00090">
    <property type="entry name" value="HTH_ARSR"/>
    <property type="match status" value="1"/>
</dbReference>
<dbReference type="InterPro" id="IPR000835">
    <property type="entry name" value="HTH_MarR-typ"/>
</dbReference>
<dbReference type="GO" id="GO:0003677">
    <property type="term" value="F:DNA binding"/>
    <property type="evidence" value="ECO:0007669"/>
    <property type="project" value="UniProtKB-KW"/>
</dbReference>
<dbReference type="GO" id="GO:0003700">
    <property type="term" value="F:DNA-binding transcription factor activity"/>
    <property type="evidence" value="ECO:0007669"/>
    <property type="project" value="InterPro"/>
</dbReference>
<keyword evidence="3" id="KW-0804">Transcription</keyword>
<comment type="caution">
    <text evidence="5">The sequence shown here is derived from an EMBL/GenBank/DDBJ whole genome shotgun (WGS) entry which is preliminary data.</text>
</comment>
<dbReference type="InterPro" id="IPR011991">
    <property type="entry name" value="ArsR-like_HTH"/>
</dbReference>
<dbReference type="Gene3D" id="1.10.10.10">
    <property type="entry name" value="Winged helix-like DNA-binding domain superfamily/Winged helix DNA-binding domain"/>
    <property type="match status" value="1"/>
</dbReference>
<dbReference type="EMBL" id="MTCY01000033">
    <property type="protein sequence ID" value="OWP75944.1"/>
    <property type="molecule type" value="Genomic_DNA"/>
</dbReference>
<evidence type="ECO:0000256" key="3">
    <source>
        <dbReference type="ARBA" id="ARBA00023163"/>
    </source>
</evidence>
<name>A0A246G980_9FLAO</name>
<organism evidence="5 6">
    <name type="scientific">Flavobacterium columnare</name>
    <dbReference type="NCBI Taxonomy" id="996"/>
    <lineage>
        <taxon>Bacteria</taxon>
        <taxon>Pseudomonadati</taxon>
        <taxon>Bacteroidota</taxon>
        <taxon>Flavobacteriia</taxon>
        <taxon>Flavobacteriales</taxon>
        <taxon>Flavobacteriaceae</taxon>
        <taxon>Flavobacterium</taxon>
    </lineage>
</organism>
<sequence length="200" mass="23228">MKSAFNLKFQNLSIDNKIVAGLDKLATVHRYLIWEQSKKLALSPIQIQILIFIKYHNEKYSTVSYLAKEFGVTKPTISDAVKILEQKGLIKKIQDVNDSRSYSMKLTTNGVEMVLKAEDFAQPLQAFFEKQEMPDKEIVWELLSKLIFKLSQIDVVSVERMCFSCKFYSKKEEVHFCNLVKTPLERTDIRMDCPEHVVLK</sequence>
<dbReference type="SUPFAM" id="SSF46785">
    <property type="entry name" value="Winged helix' DNA-binding domain"/>
    <property type="match status" value="1"/>
</dbReference>
<evidence type="ECO:0000313" key="6">
    <source>
        <dbReference type="Proteomes" id="UP000198034"/>
    </source>
</evidence>
<dbReference type="Pfam" id="PF12802">
    <property type="entry name" value="MarR_2"/>
    <property type="match status" value="1"/>
</dbReference>
<accession>A0A246G980</accession>
<dbReference type="AlphaFoldDB" id="A0A246G980"/>
<dbReference type="PRINTS" id="PR00598">
    <property type="entry name" value="HTHMARR"/>
</dbReference>
<dbReference type="PANTHER" id="PTHR42756">
    <property type="entry name" value="TRANSCRIPTIONAL REGULATOR, MARR"/>
    <property type="match status" value="1"/>
</dbReference>
<evidence type="ECO:0000259" key="4">
    <source>
        <dbReference type="PROSITE" id="PS50995"/>
    </source>
</evidence>
<dbReference type="PANTHER" id="PTHR42756:SF1">
    <property type="entry name" value="TRANSCRIPTIONAL REPRESSOR OF EMRAB OPERON"/>
    <property type="match status" value="1"/>
</dbReference>
<evidence type="ECO:0000256" key="1">
    <source>
        <dbReference type="ARBA" id="ARBA00023015"/>
    </source>
</evidence>
<reference evidence="5 6" key="1">
    <citation type="journal article" date="2017" name="Infect. Genet. Evol.">
        <title>Comparative genome analysis of fish pathogen Flavobacterium columnare reveals extensive sequence diversity within the species.</title>
        <authorList>
            <person name="Kayansamruaj P."/>
            <person name="Dong H.T."/>
            <person name="Hirono I."/>
            <person name="Kondo H."/>
            <person name="Senapin S."/>
            <person name="Rodkhum C."/>
        </authorList>
    </citation>
    <scope>NUCLEOTIDE SEQUENCE [LARGE SCALE GENOMIC DNA]</scope>
    <source>
        <strain evidence="5 6">1214</strain>
    </source>
</reference>
<evidence type="ECO:0000256" key="2">
    <source>
        <dbReference type="ARBA" id="ARBA00023125"/>
    </source>
</evidence>
<dbReference type="OrthoDB" id="9786071at2"/>
<dbReference type="Proteomes" id="UP000198034">
    <property type="component" value="Unassembled WGS sequence"/>
</dbReference>
<keyword evidence="2" id="KW-0238">DNA-binding</keyword>
<dbReference type="InterPro" id="IPR036390">
    <property type="entry name" value="WH_DNA-bd_sf"/>
</dbReference>
<evidence type="ECO:0000313" key="5">
    <source>
        <dbReference type="EMBL" id="OWP75944.1"/>
    </source>
</evidence>
<dbReference type="SMART" id="SM00347">
    <property type="entry name" value="HTH_MARR"/>
    <property type="match status" value="1"/>
</dbReference>
<dbReference type="InterPro" id="IPR036388">
    <property type="entry name" value="WH-like_DNA-bd_sf"/>
</dbReference>
<gene>
    <name evidence="5" type="ORF">BWK62_10825</name>
</gene>